<dbReference type="PROSITE" id="PS00108">
    <property type="entry name" value="PROTEIN_KINASE_ST"/>
    <property type="match status" value="1"/>
</dbReference>
<dbReference type="SMART" id="SM00220">
    <property type="entry name" value="S_TKc"/>
    <property type="match status" value="1"/>
</dbReference>
<organism evidence="4 5">
    <name type="scientific">Pseudocohnilembus persalinus</name>
    <name type="common">Ciliate</name>
    <dbReference type="NCBI Taxonomy" id="266149"/>
    <lineage>
        <taxon>Eukaryota</taxon>
        <taxon>Sar</taxon>
        <taxon>Alveolata</taxon>
        <taxon>Ciliophora</taxon>
        <taxon>Intramacronucleata</taxon>
        <taxon>Oligohymenophorea</taxon>
        <taxon>Scuticociliatia</taxon>
        <taxon>Philasterida</taxon>
        <taxon>Pseudocohnilembidae</taxon>
        <taxon>Pseudocohnilembus</taxon>
    </lineage>
</organism>
<dbReference type="Gene3D" id="1.10.510.10">
    <property type="entry name" value="Transferase(Phosphotransferase) domain 1"/>
    <property type="match status" value="1"/>
</dbReference>
<evidence type="ECO:0000313" key="4">
    <source>
        <dbReference type="EMBL" id="KRX10119.1"/>
    </source>
</evidence>
<keyword evidence="2" id="KW-1133">Transmembrane helix</keyword>
<keyword evidence="4" id="KW-0418">Kinase</keyword>
<gene>
    <name evidence="4" type="ORF">PPERSA_08522</name>
</gene>
<dbReference type="OrthoDB" id="4062651at2759"/>
<dbReference type="PANTHER" id="PTHR44329">
    <property type="entry name" value="SERINE/THREONINE-PROTEIN KINASE TNNI3K-RELATED"/>
    <property type="match status" value="1"/>
</dbReference>
<name>A0A0V0R6K6_PSEPJ</name>
<accession>A0A0V0R6K6</accession>
<keyword evidence="4" id="KW-0808">Transferase</keyword>
<dbReference type="InParanoid" id="A0A0V0R6K6"/>
<dbReference type="Proteomes" id="UP000054937">
    <property type="component" value="Unassembled WGS sequence"/>
</dbReference>
<dbReference type="PROSITE" id="PS50011">
    <property type="entry name" value="PROTEIN_KINASE_DOM"/>
    <property type="match status" value="1"/>
</dbReference>
<dbReference type="InterPro" id="IPR008271">
    <property type="entry name" value="Ser/Thr_kinase_AS"/>
</dbReference>
<sequence length="555" mass="66176">MTTQKIQDNYQFDEQYQINTEIPFDAYKADFKYQKDQNLDEYYRSTIKLLFQMQKQQFDQSKATMEQTIENLDSIQQKWENQLNSQNLKIKSIEKNIQKKKITLYFIPQIYLEKFSFQMVITINLHKEKIETKCFLSYLNGLLYEEESQYLKLLMARYFVKQNSALRFGCFVINPNSGDFTQYKNDPLNKSAQDLYFYVPQQKSTSGLDIWIYSEIKLLNNSLKELEKDFDQSNSIGSGGFGDVIKQKIYYFNKEEQTLDKTVAVKKFRHKAGEISKNETNNETQILNQLKEKEFPYIGKYYYTKDKSDILMMEYYPHKSLDNFLINFQKTISLNTKIYFLWQITLALKFLAENKIYHLDLKPANVILSKAYITKLIDFGESFCENIHNQNDFKSGNTIPYAPPEILQKKQDPQKYSKFADIFSFGILMSVVLFDEYPIQQKRGSQQQIQQKYKDNKYRYYFSQDYKCRNGPKKLMKLLSLQIYQCLEDKSKYNQKHLVRRKNSNEKLDENLLNALQNMEHTKGNQKYVNLVASWVFMSCIIYLIYNNLENKIQH</sequence>
<keyword evidence="5" id="KW-1185">Reference proteome</keyword>
<feature type="coiled-coil region" evidence="1">
    <location>
        <begin position="58"/>
        <end position="96"/>
    </location>
</feature>
<evidence type="ECO:0000259" key="3">
    <source>
        <dbReference type="PROSITE" id="PS50011"/>
    </source>
</evidence>
<feature type="transmembrane region" description="Helical" evidence="2">
    <location>
        <begin position="528"/>
        <end position="546"/>
    </location>
</feature>
<keyword evidence="2" id="KW-0812">Transmembrane</keyword>
<dbReference type="Pfam" id="PF00069">
    <property type="entry name" value="Pkinase"/>
    <property type="match status" value="1"/>
</dbReference>
<dbReference type="InterPro" id="IPR000719">
    <property type="entry name" value="Prot_kinase_dom"/>
</dbReference>
<dbReference type="CDD" id="cd00180">
    <property type="entry name" value="PKc"/>
    <property type="match status" value="1"/>
</dbReference>
<dbReference type="GO" id="GO:0004674">
    <property type="term" value="F:protein serine/threonine kinase activity"/>
    <property type="evidence" value="ECO:0007669"/>
    <property type="project" value="TreeGrafter"/>
</dbReference>
<dbReference type="EMBL" id="LDAU01000040">
    <property type="protein sequence ID" value="KRX10119.1"/>
    <property type="molecule type" value="Genomic_DNA"/>
</dbReference>
<comment type="caution">
    <text evidence="4">The sequence shown here is derived from an EMBL/GenBank/DDBJ whole genome shotgun (WGS) entry which is preliminary data.</text>
</comment>
<dbReference type="InterPro" id="IPR051681">
    <property type="entry name" value="Ser/Thr_Kinases-Pseudokinases"/>
</dbReference>
<keyword evidence="2" id="KW-0472">Membrane</keyword>
<reference evidence="4 5" key="1">
    <citation type="journal article" date="2015" name="Sci. Rep.">
        <title>Genome of the facultative scuticociliatosis pathogen Pseudocohnilembus persalinus provides insight into its virulence through horizontal gene transfer.</title>
        <authorList>
            <person name="Xiong J."/>
            <person name="Wang G."/>
            <person name="Cheng J."/>
            <person name="Tian M."/>
            <person name="Pan X."/>
            <person name="Warren A."/>
            <person name="Jiang C."/>
            <person name="Yuan D."/>
            <person name="Miao W."/>
        </authorList>
    </citation>
    <scope>NUCLEOTIDE SEQUENCE [LARGE SCALE GENOMIC DNA]</scope>
    <source>
        <strain evidence="4">36N120E</strain>
    </source>
</reference>
<feature type="domain" description="Protein kinase" evidence="3">
    <location>
        <begin position="230"/>
        <end position="513"/>
    </location>
</feature>
<dbReference type="InterPro" id="IPR011009">
    <property type="entry name" value="Kinase-like_dom_sf"/>
</dbReference>
<evidence type="ECO:0000256" key="2">
    <source>
        <dbReference type="SAM" id="Phobius"/>
    </source>
</evidence>
<dbReference type="GO" id="GO:0005524">
    <property type="term" value="F:ATP binding"/>
    <property type="evidence" value="ECO:0007669"/>
    <property type="project" value="InterPro"/>
</dbReference>
<dbReference type="AlphaFoldDB" id="A0A0V0R6K6"/>
<evidence type="ECO:0000313" key="5">
    <source>
        <dbReference type="Proteomes" id="UP000054937"/>
    </source>
</evidence>
<proteinExistence type="predicted"/>
<keyword evidence="1" id="KW-0175">Coiled coil</keyword>
<protein>
    <submittedName>
        <fullName evidence="4">Protein kinase-like domain</fullName>
    </submittedName>
</protein>
<dbReference type="SUPFAM" id="SSF56112">
    <property type="entry name" value="Protein kinase-like (PK-like)"/>
    <property type="match status" value="1"/>
</dbReference>
<evidence type="ECO:0000256" key="1">
    <source>
        <dbReference type="SAM" id="Coils"/>
    </source>
</evidence>